<proteinExistence type="predicted"/>
<keyword evidence="2" id="KW-1185">Reference proteome</keyword>
<protein>
    <submittedName>
        <fullName evidence="1">Uncharacterized protein</fullName>
    </submittedName>
</protein>
<dbReference type="Proteomes" id="UP001341281">
    <property type="component" value="Chromosome 01"/>
</dbReference>
<reference evidence="1 2" key="1">
    <citation type="submission" date="2024-02" db="EMBL/GenBank/DDBJ databases">
        <title>High-quality chromosome-scale genome assembly of Pensacola bahiagrass (Paspalum notatum Flugge var. saurae).</title>
        <authorList>
            <person name="Vega J.M."/>
            <person name="Podio M."/>
            <person name="Orjuela J."/>
            <person name="Siena L.A."/>
            <person name="Pessino S.C."/>
            <person name="Combes M.C."/>
            <person name="Mariac C."/>
            <person name="Albertini E."/>
            <person name="Pupilli F."/>
            <person name="Ortiz J.P.A."/>
            <person name="Leblanc O."/>
        </authorList>
    </citation>
    <scope>NUCLEOTIDE SEQUENCE [LARGE SCALE GENOMIC DNA]</scope>
    <source>
        <strain evidence="1">R1</strain>
        <tissue evidence="1">Leaf</tissue>
    </source>
</reference>
<dbReference type="AlphaFoldDB" id="A0AAQ3PQQ5"/>
<feature type="non-terminal residue" evidence="1">
    <location>
        <position position="67"/>
    </location>
</feature>
<evidence type="ECO:0000313" key="2">
    <source>
        <dbReference type="Proteomes" id="UP001341281"/>
    </source>
</evidence>
<evidence type="ECO:0000313" key="1">
    <source>
        <dbReference type="EMBL" id="WVZ50914.1"/>
    </source>
</evidence>
<dbReference type="EMBL" id="CP144745">
    <property type="protein sequence ID" value="WVZ50914.1"/>
    <property type="molecule type" value="Genomic_DNA"/>
</dbReference>
<organism evidence="1 2">
    <name type="scientific">Paspalum notatum var. saurae</name>
    <dbReference type="NCBI Taxonomy" id="547442"/>
    <lineage>
        <taxon>Eukaryota</taxon>
        <taxon>Viridiplantae</taxon>
        <taxon>Streptophyta</taxon>
        <taxon>Embryophyta</taxon>
        <taxon>Tracheophyta</taxon>
        <taxon>Spermatophyta</taxon>
        <taxon>Magnoliopsida</taxon>
        <taxon>Liliopsida</taxon>
        <taxon>Poales</taxon>
        <taxon>Poaceae</taxon>
        <taxon>PACMAD clade</taxon>
        <taxon>Panicoideae</taxon>
        <taxon>Andropogonodae</taxon>
        <taxon>Paspaleae</taxon>
        <taxon>Paspalinae</taxon>
        <taxon>Paspalum</taxon>
    </lineage>
</organism>
<accession>A0AAQ3PQQ5</accession>
<gene>
    <name evidence="1" type="ORF">U9M48_002120</name>
</gene>
<sequence>KPFSPLCNLHTPSAFALASAIRNRCHGTPPVIIIQPDGYTGDFGWYASRKDVRDAQRKQPGCAADAI</sequence>
<name>A0AAQ3PQQ5_PASNO</name>